<protein>
    <submittedName>
        <fullName evidence="5">Uncharacterized protein</fullName>
    </submittedName>
</protein>
<dbReference type="Proteomes" id="UP000441029">
    <property type="component" value="Unassembled WGS sequence"/>
</dbReference>
<accession>A0A4V4RJQ3</accession>
<reference evidence="4 7" key="2">
    <citation type="submission" date="2019-11" db="EMBL/GenBank/DDBJ databases">
        <title>Molecular typing, antibiotic resistance determination and virulence profiling for 36 multidrug-resistant clinical Klebsiella pneumoniae isolates using second- and third-generation sequencing.</title>
        <authorList>
            <person name="Shelenkov A."/>
            <person name="Mikhaylova Y."/>
            <person name="Yanushevich Y."/>
            <person name="Samoilov A."/>
            <person name="Petrova L."/>
            <person name="Fomina V."/>
            <person name="Gusarov V."/>
            <person name="Zamyatin M."/>
            <person name="Shagin D."/>
        </authorList>
    </citation>
    <scope>NUCLEOTIDE SEQUENCE [LARGE SCALE GENOMIC DNA]</scope>
    <source>
        <strain evidence="4 7">CriePir226</strain>
    </source>
</reference>
<name>A0A4V4RJQ3_KLEPN</name>
<proteinExistence type="predicted"/>
<dbReference type="RefSeq" id="WP_086556004.1">
    <property type="nucleotide sequence ID" value="NZ_ABLUVU020000005.1"/>
</dbReference>
<reference evidence="5 6" key="1">
    <citation type="submission" date="2019-08" db="EMBL/GenBank/DDBJ databases">
        <title>Phenotypic and genetic characterization of extended-spectrum b-lactamase-producing hypermucoviscous Klebsiella pneumoniae from Chile.</title>
        <authorList>
            <person name="Morales-Leon F."/>
            <person name="Caro C."/>
            <person name="Opazo-Capurro A."/>
            <person name="Lincopan N."/>
            <person name="Dominguez-Yevenes M."/>
            <person name="Lima C."/>
            <person name="Bello-Toledo H."/>
            <person name="Gonzalez-Rocha G."/>
        </authorList>
    </citation>
    <scope>NUCLEOTIDE SEQUENCE [LARGE SCALE GENOMIC DNA]</scope>
    <source>
        <strain evidence="5 6">UCO-494</strain>
    </source>
</reference>
<dbReference type="EMBL" id="WJVL01000006">
    <property type="protein sequence ID" value="MRJ96434.1"/>
    <property type="molecule type" value="Genomic_DNA"/>
</dbReference>
<dbReference type="EMBL" id="VSSY01000039">
    <property type="protein sequence ID" value="TYL72928.1"/>
    <property type="molecule type" value="Genomic_DNA"/>
</dbReference>
<evidence type="ECO:0000313" key="3">
    <source>
        <dbReference type="EMBL" id="GHK50486.1"/>
    </source>
</evidence>
<dbReference type="AlphaFoldDB" id="A0A4V4RJQ3"/>
<dbReference type="Proteomes" id="UP000655094">
    <property type="component" value="Unassembled WGS sequence"/>
</dbReference>
<keyword evidence="2" id="KW-0812">Transmembrane</keyword>
<reference evidence="3" key="3">
    <citation type="submission" date="2020-10" db="EMBL/GenBank/DDBJ databases">
        <title>Genome Sequence of ESBL Producing Zambian Clinical Strains.</title>
        <authorList>
            <person name="Shawa M."/>
            <person name="Furuta Y."/>
            <person name="Simbotwe M."/>
            <person name="Mulenga E."/>
            <person name="Mubanga M."/>
            <person name="Mulenga G."/>
            <person name="Kaile C."/>
            <person name="Zorigt T."/>
            <person name="Hang'ombe B."/>
            <person name="Higashi H."/>
        </authorList>
    </citation>
    <scope>NUCLEOTIDE SEQUENCE</scope>
    <source>
        <strain evidence="3">Zam_UTH_09</strain>
    </source>
</reference>
<feature type="region of interest" description="Disordered" evidence="1">
    <location>
        <begin position="1"/>
        <end position="22"/>
    </location>
</feature>
<evidence type="ECO:0000313" key="6">
    <source>
        <dbReference type="Proteomes" id="UP000322977"/>
    </source>
</evidence>
<evidence type="ECO:0000313" key="7">
    <source>
        <dbReference type="Proteomes" id="UP000441029"/>
    </source>
</evidence>
<evidence type="ECO:0000313" key="5">
    <source>
        <dbReference type="EMBL" id="TYL72928.1"/>
    </source>
</evidence>
<keyword evidence="2" id="KW-1133">Transmembrane helix</keyword>
<evidence type="ECO:0000313" key="4">
    <source>
        <dbReference type="EMBL" id="MRJ96434.1"/>
    </source>
</evidence>
<organism evidence="5 6">
    <name type="scientific">Klebsiella pneumoniae</name>
    <dbReference type="NCBI Taxonomy" id="573"/>
    <lineage>
        <taxon>Bacteria</taxon>
        <taxon>Pseudomonadati</taxon>
        <taxon>Pseudomonadota</taxon>
        <taxon>Gammaproteobacteria</taxon>
        <taxon>Enterobacterales</taxon>
        <taxon>Enterobacteriaceae</taxon>
        <taxon>Klebsiella/Raoultella group</taxon>
        <taxon>Klebsiella</taxon>
        <taxon>Klebsiella pneumoniae complex</taxon>
    </lineage>
</organism>
<evidence type="ECO:0000256" key="2">
    <source>
        <dbReference type="SAM" id="Phobius"/>
    </source>
</evidence>
<sequence>MFTSNLGAGSVSCLPRNSPSRGTRAAIESLHGIPEEAKIAIYNVLSQELEAITSAKNEEIAKINAETERLNATVAQKEMDLANIGSVIGAIVVVLVLFVLFINLK</sequence>
<keyword evidence="2" id="KW-0472">Membrane</keyword>
<dbReference type="EMBL" id="BNFF01000001">
    <property type="protein sequence ID" value="GHK50486.1"/>
    <property type="molecule type" value="Genomic_DNA"/>
</dbReference>
<feature type="transmembrane region" description="Helical" evidence="2">
    <location>
        <begin position="84"/>
        <end position="104"/>
    </location>
</feature>
<comment type="caution">
    <text evidence="5">The sequence shown here is derived from an EMBL/GenBank/DDBJ whole genome shotgun (WGS) entry which is preliminary data.</text>
</comment>
<gene>
    <name evidence="5" type="ORF">FXN67_26055</name>
    <name evidence="4" type="ORF">GJJ01_10750</name>
    <name evidence="3" type="ORF">KPZU09_02220</name>
</gene>
<evidence type="ECO:0000256" key="1">
    <source>
        <dbReference type="SAM" id="MobiDB-lite"/>
    </source>
</evidence>
<dbReference type="Proteomes" id="UP000322977">
    <property type="component" value="Unassembled WGS sequence"/>
</dbReference>